<accession>A0A8J1Y247</accession>
<dbReference type="PANTHER" id="PTHR11232:SF2">
    <property type="entry name" value="FI05246P"/>
    <property type="match status" value="1"/>
</dbReference>
<dbReference type="Pfam" id="PF14719">
    <property type="entry name" value="PID_2"/>
    <property type="match status" value="1"/>
</dbReference>
<dbReference type="OrthoDB" id="5962185at2759"/>
<proteinExistence type="predicted"/>
<feature type="compositionally biased region" description="Low complexity" evidence="1">
    <location>
        <begin position="366"/>
        <end position="385"/>
    </location>
</feature>
<dbReference type="EMBL" id="CAIIXF020000004">
    <property type="protein sequence ID" value="CAH1781113.1"/>
    <property type="molecule type" value="Genomic_DNA"/>
</dbReference>
<sequence>MSIFRRKKTLNITEKDPSYKVEYLGNVQTALMKGDGCVDKPATVLWNNYIKTPNPGLDMKMTVTASGLKAYTKEQGLTEYRAHKISYCIAHPTYPRMFVWVYRHAGKKMKIELRCHAVLCKSESKAKAMAVQLHDKLDLALKEFMREKTRRQNARLRMERTNSLSKSTGQDLALLTANGEYTQNNNLAHPGQPIRKKLLSAGQNYKPPIERSLSAPKLGSITEDMEEELNEQRISAISLDDDVLIEVDEELEELESVSRNGSVESPTHGIEFEIGNDIEALKKEKDVQYHLNKRKDSDEDSLSSESGISDPESQNGGSPKYHSKYGNNNDEKILSSSATTILTANSENEDIAIIISTNPNMGMEDSSPGVSPTSLSPLSSGPSTPTHTLATPDLINGHAKMNGSVSIPNGTNIPNGASIPNGTINGTVKAM</sequence>
<reference evidence="2" key="1">
    <citation type="submission" date="2022-03" db="EMBL/GenBank/DDBJ databases">
        <authorList>
            <person name="Martin C."/>
        </authorList>
    </citation>
    <scope>NUCLEOTIDE SEQUENCE</scope>
</reference>
<dbReference type="InterPro" id="IPR051133">
    <property type="entry name" value="Adapter_Engulfment-Domain"/>
</dbReference>
<evidence type="ECO:0000313" key="3">
    <source>
        <dbReference type="Proteomes" id="UP000749559"/>
    </source>
</evidence>
<dbReference type="AlphaFoldDB" id="A0A8J1Y247"/>
<dbReference type="InterPro" id="IPR033930">
    <property type="entry name" value="FAM43A/B_PTB"/>
</dbReference>
<feature type="compositionally biased region" description="Low complexity" evidence="1">
    <location>
        <begin position="303"/>
        <end position="313"/>
    </location>
</feature>
<dbReference type="CDD" id="cd01214">
    <property type="entry name" value="PTB_FAM43A"/>
    <property type="match status" value="1"/>
</dbReference>
<dbReference type="SUPFAM" id="SSF50729">
    <property type="entry name" value="PH domain-like"/>
    <property type="match status" value="1"/>
</dbReference>
<name>A0A8J1Y247_OWEFU</name>
<feature type="compositionally biased region" description="Polar residues" evidence="1">
    <location>
        <begin position="403"/>
        <end position="431"/>
    </location>
</feature>
<comment type="caution">
    <text evidence="2">The sequence shown here is derived from an EMBL/GenBank/DDBJ whole genome shotgun (WGS) entry which is preliminary data.</text>
</comment>
<gene>
    <name evidence="2" type="ORF">OFUS_LOCUS7725</name>
</gene>
<dbReference type="PANTHER" id="PTHR11232">
    <property type="entry name" value="PHOSPHOTYROSINE INTERACTION DOMAIN-CONTAINING FAMILY MEMBER"/>
    <property type="match status" value="1"/>
</dbReference>
<protein>
    <submittedName>
        <fullName evidence="2">Uncharacterized protein</fullName>
    </submittedName>
</protein>
<dbReference type="InterPro" id="IPR006020">
    <property type="entry name" value="PTB/PI_dom"/>
</dbReference>
<dbReference type="Gene3D" id="2.30.29.30">
    <property type="entry name" value="Pleckstrin-homology domain (PH domain)/Phosphotyrosine-binding domain (PTB)"/>
    <property type="match status" value="1"/>
</dbReference>
<organism evidence="2 3">
    <name type="scientific">Owenia fusiformis</name>
    <name type="common">Polychaete worm</name>
    <dbReference type="NCBI Taxonomy" id="6347"/>
    <lineage>
        <taxon>Eukaryota</taxon>
        <taxon>Metazoa</taxon>
        <taxon>Spiralia</taxon>
        <taxon>Lophotrochozoa</taxon>
        <taxon>Annelida</taxon>
        <taxon>Polychaeta</taxon>
        <taxon>Sedentaria</taxon>
        <taxon>Canalipalpata</taxon>
        <taxon>Sabellida</taxon>
        <taxon>Oweniida</taxon>
        <taxon>Oweniidae</taxon>
        <taxon>Owenia</taxon>
    </lineage>
</organism>
<dbReference type="Proteomes" id="UP000749559">
    <property type="component" value="Unassembled WGS sequence"/>
</dbReference>
<dbReference type="InterPro" id="IPR011993">
    <property type="entry name" value="PH-like_dom_sf"/>
</dbReference>
<evidence type="ECO:0000256" key="1">
    <source>
        <dbReference type="SAM" id="MobiDB-lite"/>
    </source>
</evidence>
<feature type="region of interest" description="Disordered" evidence="1">
    <location>
        <begin position="292"/>
        <end position="329"/>
    </location>
</feature>
<feature type="region of interest" description="Disordered" evidence="1">
    <location>
        <begin position="359"/>
        <end position="431"/>
    </location>
</feature>
<evidence type="ECO:0000313" key="2">
    <source>
        <dbReference type="EMBL" id="CAH1781113.1"/>
    </source>
</evidence>
<keyword evidence="3" id="KW-1185">Reference proteome</keyword>
<dbReference type="SMART" id="SM00462">
    <property type="entry name" value="PTB"/>
    <property type="match status" value="1"/>
</dbReference>